<keyword evidence="2" id="KW-0378">Hydrolase</keyword>
<evidence type="ECO:0000256" key="2">
    <source>
        <dbReference type="ARBA" id="ARBA00022801"/>
    </source>
</evidence>
<evidence type="ECO:0000256" key="1">
    <source>
        <dbReference type="ARBA" id="ARBA00022741"/>
    </source>
</evidence>
<dbReference type="SUPFAM" id="SSF50891">
    <property type="entry name" value="Cyclophilin-like"/>
    <property type="match status" value="1"/>
</dbReference>
<dbReference type="InterPro" id="IPR003778">
    <property type="entry name" value="CT_A_B"/>
</dbReference>
<keyword evidence="6" id="KW-1185">Reference proteome</keyword>
<name>A0ABV1K9Q7_9PSEU</name>
<comment type="caution">
    <text evidence="5">The sequence shown here is derived from an EMBL/GenBank/DDBJ whole genome shotgun (WGS) entry which is preliminary data.</text>
</comment>
<dbReference type="SMART" id="SM00797">
    <property type="entry name" value="AHS2"/>
    <property type="match status" value="1"/>
</dbReference>
<proteinExistence type="predicted"/>
<dbReference type="InterPro" id="IPR029000">
    <property type="entry name" value="Cyclophilin-like_dom_sf"/>
</dbReference>
<evidence type="ECO:0000256" key="3">
    <source>
        <dbReference type="ARBA" id="ARBA00022840"/>
    </source>
</evidence>
<dbReference type="PANTHER" id="PTHR43309">
    <property type="entry name" value="5-OXOPROLINASE SUBUNIT C"/>
    <property type="match status" value="1"/>
</dbReference>
<dbReference type="RefSeq" id="WP_349298023.1">
    <property type="nucleotide sequence ID" value="NZ_JBEDNQ010000004.1"/>
</dbReference>
<accession>A0ABV1K9Q7</accession>
<sequence>MSAFLDVLASGPQALVTDHGRAGNAHLGVPPSGALDRPAFDLGNRLVGNAPGTAGLELLGGGLRVRARGPRLVAVTGAPAPVRVDGRPVGSHHAVRVPDGAVLEIGTPVGGLRVYLAVAGGLDVPAALGSRSTDLLSGLGPEPVADGDALPVGPWTGPVPECGPVPVSLPPATIRLRVRLGPRDDWFTDAGAALAGPVWTVSPTGNRIGVRLDGPAPPRCPDTRGRELPSEAMVTGAVQAPPDGPPVVFLADHPTTGGYPVIGVVDPADLPLLAQATPGSAVRFTVDA</sequence>
<organism evidence="5 6">
    <name type="scientific">Pseudonocardia nematodicida</name>
    <dbReference type="NCBI Taxonomy" id="1206997"/>
    <lineage>
        <taxon>Bacteria</taxon>
        <taxon>Bacillati</taxon>
        <taxon>Actinomycetota</taxon>
        <taxon>Actinomycetes</taxon>
        <taxon>Pseudonocardiales</taxon>
        <taxon>Pseudonocardiaceae</taxon>
        <taxon>Pseudonocardia</taxon>
    </lineage>
</organism>
<dbReference type="Proteomes" id="UP001494902">
    <property type="component" value="Unassembled WGS sequence"/>
</dbReference>
<feature type="domain" description="Carboxyltransferase" evidence="4">
    <location>
        <begin position="26"/>
        <end position="288"/>
    </location>
</feature>
<keyword evidence="3" id="KW-0067">ATP-binding</keyword>
<dbReference type="NCBIfam" id="TIGR00724">
    <property type="entry name" value="urea_amlyse_rel"/>
    <property type="match status" value="1"/>
</dbReference>
<gene>
    <name evidence="5" type="ORF">WIS52_10710</name>
</gene>
<evidence type="ECO:0000313" key="6">
    <source>
        <dbReference type="Proteomes" id="UP001494902"/>
    </source>
</evidence>
<evidence type="ECO:0000313" key="5">
    <source>
        <dbReference type="EMBL" id="MEQ3550944.1"/>
    </source>
</evidence>
<reference evidence="5 6" key="1">
    <citation type="submission" date="2024-03" db="EMBL/GenBank/DDBJ databases">
        <title>Draft genome sequence of Pseudonocardia nematodicida JCM 31783.</title>
        <authorList>
            <person name="Butdee W."/>
            <person name="Duangmal K."/>
        </authorList>
    </citation>
    <scope>NUCLEOTIDE SEQUENCE [LARGE SCALE GENOMIC DNA]</scope>
    <source>
        <strain evidence="5 6">JCM 31783</strain>
    </source>
</reference>
<keyword evidence="1" id="KW-0547">Nucleotide-binding</keyword>
<dbReference type="EMBL" id="JBEDNQ010000004">
    <property type="protein sequence ID" value="MEQ3550944.1"/>
    <property type="molecule type" value="Genomic_DNA"/>
</dbReference>
<evidence type="ECO:0000259" key="4">
    <source>
        <dbReference type="SMART" id="SM00797"/>
    </source>
</evidence>
<dbReference type="Gene3D" id="2.40.100.10">
    <property type="entry name" value="Cyclophilin-like"/>
    <property type="match status" value="1"/>
</dbReference>
<dbReference type="PANTHER" id="PTHR43309:SF3">
    <property type="entry name" value="5-OXOPROLINASE SUBUNIT C"/>
    <property type="match status" value="1"/>
</dbReference>
<dbReference type="Pfam" id="PF02626">
    <property type="entry name" value="CT_A_B"/>
    <property type="match status" value="1"/>
</dbReference>
<protein>
    <submittedName>
        <fullName evidence="5">Biotin-dependent carboxyltransferase family protein</fullName>
    </submittedName>
</protein>
<dbReference type="InterPro" id="IPR052708">
    <property type="entry name" value="PxpC"/>
</dbReference>